<reference evidence="1 2" key="1">
    <citation type="submission" date="2019-09" db="EMBL/GenBank/DDBJ databases">
        <authorList>
            <person name="Depoorter E."/>
        </authorList>
    </citation>
    <scope>NUCLEOTIDE SEQUENCE [LARGE SCALE GENOMIC DNA]</scope>
    <source>
        <strain evidence="1">R-39750</strain>
    </source>
</reference>
<organism evidence="1 2">
    <name type="scientific">Burkholderia lata (strain ATCC 17760 / DSM 23089 / LMG 22485 / NCIMB 9086 / R18194 / 383)</name>
    <dbReference type="NCBI Taxonomy" id="482957"/>
    <lineage>
        <taxon>Bacteria</taxon>
        <taxon>Pseudomonadati</taxon>
        <taxon>Pseudomonadota</taxon>
        <taxon>Betaproteobacteria</taxon>
        <taxon>Burkholderiales</taxon>
        <taxon>Burkholderiaceae</taxon>
        <taxon>Burkholderia</taxon>
        <taxon>Burkholderia cepacia complex</taxon>
    </lineage>
</organism>
<dbReference type="RefSeq" id="WP_175012205.1">
    <property type="nucleotide sequence ID" value="NZ_CABVQN010000008.1"/>
</dbReference>
<evidence type="ECO:0000313" key="2">
    <source>
        <dbReference type="Proteomes" id="UP000494110"/>
    </source>
</evidence>
<name>A0A6P2WL86_BURL3</name>
<protein>
    <submittedName>
        <fullName evidence="1">Uncharacterized protein</fullName>
    </submittedName>
</protein>
<gene>
    <name evidence="1" type="ORF">BLA39750_02228</name>
</gene>
<evidence type="ECO:0000313" key="1">
    <source>
        <dbReference type="EMBL" id="VWC95993.1"/>
    </source>
</evidence>
<sequence>MRADSQVYTLGAALNAPGQAVTIRGGEYMFIANGSGGPTVALQIQQPDSTWSTVAALGGYNVVSTTTLPYAASPVALPACVVRVSVSGGTSPSVNAWLAGIG</sequence>
<dbReference type="EMBL" id="CABVQN010000008">
    <property type="protein sequence ID" value="VWC95993.1"/>
    <property type="molecule type" value="Genomic_DNA"/>
</dbReference>
<dbReference type="AlphaFoldDB" id="A0A6P2WL86"/>
<proteinExistence type="predicted"/>
<accession>A0A6P2WL86</accession>
<dbReference type="Proteomes" id="UP000494110">
    <property type="component" value="Unassembled WGS sequence"/>
</dbReference>